<dbReference type="GeneTree" id="ENSGT01110000268192"/>
<dbReference type="Ensembl" id="ENSCVAT00000021929.1">
    <property type="protein sequence ID" value="ENSCVAP00000014158.1"/>
    <property type="gene ID" value="ENSCVAG00000016743.1"/>
</dbReference>
<evidence type="ECO:0000313" key="2">
    <source>
        <dbReference type="Proteomes" id="UP000265020"/>
    </source>
</evidence>
<name>A0A3Q2D6G8_CYPVA</name>
<organism evidence="1 2">
    <name type="scientific">Cyprinodon variegatus</name>
    <name type="common">Sheepshead minnow</name>
    <dbReference type="NCBI Taxonomy" id="28743"/>
    <lineage>
        <taxon>Eukaryota</taxon>
        <taxon>Metazoa</taxon>
        <taxon>Chordata</taxon>
        <taxon>Craniata</taxon>
        <taxon>Vertebrata</taxon>
        <taxon>Euteleostomi</taxon>
        <taxon>Actinopterygii</taxon>
        <taxon>Neopterygii</taxon>
        <taxon>Teleostei</taxon>
        <taxon>Neoteleostei</taxon>
        <taxon>Acanthomorphata</taxon>
        <taxon>Ovalentaria</taxon>
        <taxon>Atherinomorphae</taxon>
        <taxon>Cyprinodontiformes</taxon>
        <taxon>Cyprinodontidae</taxon>
        <taxon>Cyprinodon</taxon>
    </lineage>
</organism>
<protein>
    <recommendedName>
        <fullName evidence="3">Reverse transcriptase domain-containing protein</fullName>
    </recommendedName>
</protein>
<evidence type="ECO:0000313" key="1">
    <source>
        <dbReference type="Ensembl" id="ENSCVAP00000014158.1"/>
    </source>
</evidence>
<reference evidence="1" key="1">
    <citation type="submission" date="2025-08" db="UniProtKB">
        <authorList>
            <consortium name="Ensembl"/>
        </authorList>
    </citation>
    <scope>IDENTIFICATION</scope>
</reference>
<dbReference type="AlphaFoldDB" id="A0A3Q2D6G8"/>
<dbReference type="STRING" id="28743.ENSCVAP00000014158"/>
<proteinExistence type="predicted"/>
<keyword evidence="2" id="KW-1185">Reference proteome</keyword>
<accession>A0A3Q2D6G8</accession>
<reference evidence="1" key="2">
    <citation type="submission" date="2025-09" db="UniProtKB">
        <authorList>
            <consortium name="Ensembl"/>
        </authorList>
    </citation>
    <scope>IDENTIFICATION</scope>
</reference>
<dbReference type="Proteomes" id="UP000265020">
    <property type="component" value="Unassembled WGS sequence"/>
</dbReference>
<evidence type="ECO:0008006" key="3">
    <source>
        <dbReference type="Google" id="ProtNLM"/>
    </source>
</evidence>
<sequence length="185" mass="21636">MTSCKSLGIFKKTNFKKYDETALYIEPLAQFIRQCKHLKGVNIAGEDHIIGLFADYVIIYLQYPNVTLPGLFLKLEEYGRMSGYKINISKTQLLPLIYTPSKEIRQRITLIDFLKCSKLVLDFSFRIEIIKMNILHRLRYYTSFYHYNLRFQKRSLISGTNKNVLTHLALLAGQTSRVVFPQLRS</sequence>